<feature type="transmembrane region" description="Helical" evidence="1">
    <location>
        <begin position="12"/>
        <end position="34"/>
    </location>
</feature>
<name>A0A8B2NVU8_9HYPH</name>
<feature type="domain" description="DUF112" evidence="2">
    <location>
        <begin position="19"/>
        <end position="439"/>
    </location>
</feature>
<evidence type="ECO:0000259" key="2">
    <source>
        <dbReference type="Pfam" id="PF01970"/>
    </source>
</evidence>
<feature type="transmembrane region" description="Helical" evidence="1">
    <location>
        <begin position="257"/>
        <end position="279"/>
    </location>
</feature>
<feature type="transmembrane region" description="Helical" evidence="1">
    <location>
        <begin position="78"/>
        <end position="96"/>
    </location>
</feature>
<sequence>MFDQLLHALPVVFHPANFAAMVGGTALGIAIGALPGLSATMGIAVLIPLTFGLDPLVGLGMMAGIYNGAMYGGAIPAVLLRIPGTPASIVTTFDGYPMAQRGEAGRALQIAVVSSAIGGMVSAIVLMTLAPPLARVTLAFGPAEYFWVGVFGLSAIAVFVGKNPIKGIISGCIGLLIGCVGIDTITGAQRFTFGNVNLFDGFNIVVLLTGLYAVPPALAMAEEAVKTGISRAKLKVKSEHGMFDDWRRLWKVWARSSFIGVLVGLLPGAGGNIAAFLSYNETKRASPDPDAFGHGAPEGVAAGECGNNADNSAALVPALTLGVPGSAVAAVILGGLLIHGLRPGPALFRDHPDIVYGFMIQMFFTSLLLILIGGVIGTRVFIHVLRLPRVLLVPLIAGLTAVGVYSINNSMFDLYMMLGFGLLGYAMERLDFPLAPAVLGLILGPMAEENMRLALLISQNDWLVFVTRPISLGIAALTVLVLAFPIVRDSIAKRRTAHAAAS</sequence>
<evidence type="ECO:0000313" key="4">
    <source>
        <dbReference type="Proteomes" id="UP000249590"/>
    </source>
</evidence>
<dbReference type="AlphaFoldDB" id="A0A8B2NVU8"/>
<dbReference type="Proteomes" id="UP000249590">
    <property type="component" value="Unassembled WGS sequence"/>
</dbReference>
<dbReference type="PANTHER" id="PTHR35342">
    <property type="entry name" value="TRICARBOXYLIC TRANSPORT PROTEIN"/>
    <property type="match status" value="1"/>
</dbReference>
<feature type="transmembrane region" description="Helical" evidence="1">
    <location>
        <begin position="108"/>
        <end position="133"/>
    </location>
</feature>
<protein>
    <submittedName>
        <fullName evidence="3">C4-dicarboxylate ABC transporter permease</fullName>
    </submittedName>
</protein>
<reference evidence="3 4" key="1">
    <citation type="submission" date="2018-05" db="EMBL/GenBank/DDBJ databases">
        <title>Acuticoccus sediminis sp. nov., isolated from deep-sea sediment of Indian Ocean.</title>
        <authorList>
            <person name="Liu X."/>
            <person name="Lai Q."/>
            <person name="Du Y."/>
            <person name="Sun F."/>
            <person name="Zhang X."/>
            <person name="Wang S."/>
            <person name="Shao Z."/>
        </authorList>
    </citation>
    <scope>NUCLEOTIDE SEQUENCE [LARGE SCALE GENOMIC DNA]</scope>
    <source>
        <strain evidence="3 4">PTG4-2</strain>
    </source>
</reference>
<keyword evidence="4" id="KW-1185">Reference proteome</keyword>
<gene>
    <name evidence="3" type="ORF">DLJ53_10880</name>
</gene>
<proteinExistence type="predicted"/>
<keyword evidence="1" id="KW-0812">Transmembrane</keyword>
<feature type="transmembrane region" description="Helical" evidence="1">
    <location>
        <begin position="321"/>
        <end position="342"/>
    </location>
</feature>
<feature type="transmembrane region" description="Helical" evidence="1">
    <location>
        <begin position="145"/>
        <end position="161"/>
    </location>
</feature>
<dbReference type="InterPro" id="IPR002823">
    <property type="entry name" value="DUF112_TM"/>
</dbReference>
<comment type="caution">
    <text evidence="3">The sequence shown here is derived from an EMBL/GenBank/DDBJ whole genome shotgun (WGS) entry which is preliminary data.</text>
</comment>
<keyword evidence="1" id="KW-1133">Transmembrane helix</keyword>
<dbReference type="Pfam" id="PF01970">
    <property type="entry name" value="TctA"/>
    <property type="match status" value="1"/>
</dbReference>
<feature type="transmembrane region" description="Helical" evidence="1">
    <location>
        <begin position="41"/>
        <end position="66"/>
    </location>
</feature>
<dbReference type="RefSeq" id="WP_111345099.1">
    <property type="nucleotide sequence ID" value="NZ_QHHQ01000002.1"/>
</dbReference>
<organism evidence="3 4">
    <name type="scientific">Acuticoccus sediminis</name>
    <dbReference type="NCBI Taxonomy" id="2184697"/>
    <lineage>
        <taxon>Bacteria</taxon>
        <taxon>Pseudomonadati</taxon>
        <taxon>Pseudomonadota</taxon>
        <taxon>Alphaproteobacteria</taxon>
        <taxon>Hyphomicrobiales</taxon>
        <taxon>Amorphaceae</taxon>
        <taxon>Acuticoccus</taxon>
    </lineage>
</organism>
<feature type="transmembrane region" description="Helical" evidence="1">
    <location>
        <begin position="462"/>
        <end position="487"/>
    </location>
</feature>
<evidence type="ECO:0000256" key="1">
    <source>
        <dbReference type="SAM" id="Phobius"/>
    </source>
</evidence>
<feature type="transmembrane region" description="Helical" evidence="1">
    <location>
        <begin position="354"/>
        <end position="377"/>
    </location>
</feature>
<keyword evidence="1" id="KW-0472">Membrane</keyword>
<feature type="transmembrane region" description="Helical" evidence="1">
    <location>
        <begin position="201"/>
        <end position="221"/>
    </location>
</feature>
<feature type="transmembrane region" description="Helical" evidence="1">
    <location>
        <begin position="389"/>
        <end position="407"/>
    </location>
</feature>
<dbReference type="PANTHER" id="PTHR35342:SF5">
    <property type="entry name" value="TRICARBOXYLIC TRANSPORT PROTEIN"/>
    <property type="match status" value="1"/>
</dbReference>
<feature type="transmembrane region" description="Helical" evidence="1">
    <location>
        <begin position="414"/>
        <end position="442"/>
    </location>
</feature>
<feature type="transmembrane region" description="Helical" evidence="1">
    <location>
        <begin position="168"/>
        <end position="189"/>
    </location>
</feature>
<dbReference type="OrthoDB" id="9791872at2"/>
<accession>A0A8B2NVU8</accession>
<dbReference type="EMBL" id="QHHQ01000002">
    <property type="protein sequence ID" value="RAI01893.1"/>
    <property type="molecule type" value="Genomic_DNA"/>
</dbReference>
<evidence type="ECO:0000313" key="3">
    <source>
        <dbReference type="EMBL" id="RAI01893.1"/>
    </source>
</evidence>